<dbReference type="Pfam" id="PF00501">
    <property type="entry name" value="AMP-binding"/>
    <property type="match status" value="1"/>
</dbReference>
<dbReference type="KEGG" id="bfz:BAU07_13980"/>
<dbReference type="InterPro" id="IPR025110">
    <property type="entry name" value="AMP-bd_C"/>
</dbReference>
<feature type="domain" description="AMP-dependent synthetase/ligase" evidence="1">
    <location>
        <begin position="15"/>
        <end position="357"/>
    </location>
</feature>
<dbReference type="InterPro" id="IPR050237">
    <property type="entry name" value="ATP-dep_AMP-bd_enzyme"/>
</dbReference>
<dbReference type="SUPFAM" id="SSF56801">
    <property type="entry name" value="Acetyl-CoA synthetase-like"/>
    <property type="match status" value="1"/>
</dbReference>
<dbReference type="PANTHER" id="PTHR43767">
    <property type="entry name" value="LONG-CHAIN-FATTY-ACID--COA LIGASE"/>
    <property type="match status" value="1"/>
</dbReference>
<sequence length="499" mass="53697">MHIPHNLGDLIDPAADPGRVALVGVDADLQESPCTYAELDAMAEGVAQALRQRGYAPGDRIALLAANSVRYIGAVLGIMRAGLVAVPVNFKFPAATIAYVLQDSGARLVLYDPPRQASLPAGLEAIALHGPSFLEFLRPGRQDSYAPSPDDVALMLYTSGSTGRPKGVRLSHAGQLWTVQMRRRATPLDDERALIAAPLYHMNALALAFLSVGSHATTVLLPQFTASAYIRCIGHYRCTWLTAVPPMIAMMLRERELLAGADLSSVKVIRMGSAPVSASLLTQIHAMLPNARVINAYGTTEGGPVVFGPHPQGLPTPPMSVGYPHPAVSVRLAPGPADGPDQGILELKSPGLMLGYHQRPDLADPFTADGHYATGDVFRRDADGFYFFVGRRDDMFVSGGENIYPGEVEKMLEQHPAVQQACVVPVDDEIKGQKPVAYIVLRPGHAADAEEIKRYALAHAPAYQHPRQVWFVDALPLASTNKIDRNQLLRDAASRLGQA</sequence>
<proteinExistence type="predicted"/>
<evidence type="ECO:0000259" key="1">
    <source>
        <dbReference type="Pfam" id="PF00501"/>
    </source>
</evidence>
<dbReference type="EMBL" id="CP016172">
    <property type="protein sequence ID" value="ANN78050.1"/>
    <property type="molecule type" value="Genomic_DNA"/>
</dbReference>
<gene>
    <name evidence="3" type="ORF">BAU07_13980</name>
</gene>
<organism evidence="3 4">
    <name type="scientific">Bordetella flabilis</name>
    <dbReference type="NCBI Taxonomy" id="463014"/>
    <lineage>
        <taxon>Bacteria</taxon>
        <taxon>Pseudomonadati</taxon>
        <taxon>Pseudomonadota</taxon>
        <taxon>Betaproteobacteria</taxon>
        <taxon>Burkholderiales</taxon>
        <taxon>Alcaligenaceae</taxon>
        <taxon>Bordetella</taxon>
    </lineage>
</organism>
<dbReference type="Gene3D" id="3.30.300.30">
    <property type="match status" value="1"/>
</dbReference>
<keyword evidence="4" id="KW-1185">Reference proteome</keyword>
<dbReference type="InterPro" id="IPR020845">
    <property type="entry name" value="AMP-binding_CS"/>
</dbReference>
<feature type="domain" description="AMP-binding enzyme C-terminal" evidence="2">
    <location>
        <begin position="407"/>
        <end position="482"/>
    </location>
</feature>
<dbReference type="InterPro" id="IPR045851">
    <property type="entry name" value="AMP-bd_C_sf"/>
</dbReference>
<accession>A0A193GE11</accession>
<dbReference type="InterPro" id="IPR000873">
    <property type="entry name" value="AMP-dep_synth/lig_dom"/>
</dbReference>
<evidence type="ECO:0000313" key="3">
    <source>
        <dbReference type="EMBL" id="ANN78050.1"/>
    </source>
</evidence>
<dbReference type="OrthoDB" id="9766486at2"/>
<dbReference type="GO" id="GO:0016878">
    <property type="term" value="F:acid-thiol ligase activity"/>
    <property type="evidence" value="ECO:0007669"/>
    <property type="project" value="UniProtKB-ARBA"/>
</dbReference>
<evidence type="ECO:0000259" key="2">
    <source>
        <dbReference type="Pfam" id="PF13193"/>
    </source>
</evidence>
<name>A0A193GE11_9BORD</name>
<dbReference type="Proteomes" id="UP000091926">
    <property type="component" value="Chromosome"/>
</dbReference>
<dbReference type="PROSITE" id="PS00455">
    <property type="entry name" value="AMP_BINDING"/>
    <property type="match status" value="1"/>
</dbReference>
<evidence type="ECO:0000313" key="4">
    <source>
        <dbReference type="Proteomes" id="UP000091926"/>
    </source>
</evidence>
<dbReference type="InterPro" id="IPR042099">
    <property type="entry name" value="ANL_N_sf"/>
</dbReference>
<reference evidence="3 4" key="1">
    <citation type="submission" date="2016-06" db="EMBL/GenBank/DDBJ databases">
        <title>Complete genome sequences of Bordetella bronchialis and Bordetella flabilis.</title>
        <authorList>
            <person name="LiPuma J.J."/>
            <person name="Spilker T."/>
        </authorList>
    </citation>
    <scope>NUCLEOTIDE SEQUENCE [LARGE SCALE GENOMIC DNA]</scope>
    <source>
        <strain evidence="3 4">AU10664</strain>
    </source>
</reference>
<dbReference type="STRING" id="463014.BAU07_13980"/>
<dbReference type="RefSeq" id="WP_066658777.1">
    <property type="nucleotide sequence ID" value="NZ_CBCSCL010000001.1"/>
</dbReference>
<dbReference type="PANTHER" id="PTHR43767:SF1">
    <property type="entry name" value="NONRIBOSOMAL PEPTIDE SYNTHASE PES1 (EUROFUNG)-RELATED"/>
    <property type="match status" value="1"/>
</dbReference>
<protein>
    <submittedName>
        <fullName evidence="3">Acetyl-CoA synthetase</fullName>
    </submittedName>
</protein>
<dbReference type="AlphaFoldDB" id="A0A193GE11"/>
<dbReference type="Pfam" id="PF13193">
    <property type="entry name" value="AMP-binding_C"/>
    <property type="match status" value="1"/>
</dbReference>
<dbReference type="Gene3D" id="3.40.50.12780">
    <property type="entry name" value="N-terminal domain of ligase-like"/>
    <property type="match status" value="1"/>
</dbReference>